<sequence length="273" mass="28728">MQRFTLIQGGYAVGPAAGAGWRIDLKGAPGVDAEAVAAWRALLVRNAVLDPRTDPDYLLTAARHLAGGDQIAFALAWEQGPDLTLRGVVPLAIAEPLFRASRARPWWPPGLNPRSLVDPGRGAAIHAAIAAHLRALPRPVAYDPEARAGTVPVLTVPMLRRPVPPESVLGVRPEGYVPPSATVETVREPERVRDAVEAFLALDARTARYPIIAAPQEAAMVRVVTRLFARRQQLAVALASRAGGLVAGTISLGQGAGTIAWRHAGGDAGALPA</sequence>
<organism evidence="1 2">
    <name type="scientific">Methylobacterium gregans</name>
    <dbReference type="NCBI Taxonomy" id="374424"/>
    <lineage>
        <taxon>Bacteria</taxon>
        <taxon>Pseudomonadati</taxon>
        <taxon>Pseudomonadota</taxon>
        <taxon>Alphaproteobacteria</taxon>
        <taxon>Hyphomicrobiales</taxon>
        <taxon>Methylobacteriaceae</taxon>
        <taxon>Methylobacterium</taxon>
    </lineage>
</organism>
<evidence type="ECO:0000313" key="2">
    <source>
        <dbReference type="Proteomes" id="UP001055108"/>
    </source>
</evidence>
<evidence type="ECO:0000313" key="1">
    <source>
        <dbReference type="EMBL" id="GJD79323.1"/>
    </source>
</evidence>
<dbReference type="AlphaFoldDB" id="A0AA37MBM4"/>
<dbReference type="Proteomes" id="UP001055108">
    <property type="component" value="Unassembled WGS sequence"/>
</dbReference>
<comment type="caution">
    <text evidence="1">The sequence shown here is derived from an EMBL/GenBank/DDBJ whole genome shotgun (WGS) entry which is preliminary data.</text>
</comment>
<proteinExistence type="predicted"/>
<name>A0AA37MBM4_9HYPH</name>
<dbReference type="EMBL" id="BPQM01000059">
    <property type="protein sequence ID" value="GJD79323.1"/>
    <property type="molecule type" value="Genomic_DNA"/>
</dbReference>
<accession>A0AA37MBM4</accession>
<keyword evidence="2" id="KW-1185">Reference proteome</keyword>
<dbReference type="RefSeq" id="WP_238303294.1">
    <property type="nucleotide sequence ID" value="NZ_BPQM01000059.1"/>
</dbReference>
<reference evidence="1" key="2">
    <citation type="submission" date="2021-08" db="EMBL/GenBank/DDBJ databases">
        <authorList>
            <person name="Tani A."/>
            <person name="Ola A."/>
            <person name="Ogura Y."/>
            <person name="Katsura K."/>
            <person name="Hayashi T."/>
        </authorList>
    </citation>
    <scope>NUCLEOTIDE SEQUENCE</scope>
    <source>
        <strain evidence="1">NBRC 103626</strain>
    </source>
</reference>
<protein>
    <recommendedName>
        <fullName evidence="3">BioF2-like acetyltransferase domain-containing protein</fullName>
    </recommendedName>
</protein>
<evidence type="ECO:0008006" key="3">
    <source>
        <dbReference type="Google" id="ProtNLM"/>
    </source>
</evidence>
<gene>
    <name evidence="1" type="ORF">NBEOAGPD_2548</name>
</gene>
<reference evidence="1" key="1">
    <citation type="journal article" date="2016" name="Front. Microbiol.">
        <title>Genome Sequence of the Piezophilic, Mesophilic Sulfate-Reducing Bacterium Desulfovibrio indicus J2T.</title>
        <authorList>
            <person name="Cao J."/>
            <person name="Maignien L."/>
            <person name="Shao Z."/>
            <person name="Alain K."/>
            <person name="Jebbar M."/>
        </authorList>
    </citation>
    <scope>NUCLEOTIDE SEQUENCE</scope>
    <source>
        <strain evidence="1">NBRC 103626</strain>
    </source>
</reference>